<name>A9NS04_PICSI</name>
<evidence type="ECO:0000256" key="3">
    <source>
        <dbReference type="PIRSR" id="PIRSR001060-2"/>
    </source>
</evidence>
<feature type="signal peptide" evidence="4">
    <location>
        <begin position="1"/>
        <end position="23"/>
    </location>
</feature>
<evidence type="ECO:0000259" key="5">
    <source>
        <dbReference type="Pfam" id="PF00182"/>
    </source>
</evidence>
<evidence type="ECO:0000256" key="2">
    <source>
        <dbReference type="PIRSR" id="PIRSR001060-1"/>
    </source>
</evidence>
<dbReference type="CDD" id="cd00325">
    <property type="entry name" value="chitinase_GH19"/>
    <property type="match status" value="1"/>
</dbReference>
<dbReference type="CAZy" id="GH19">
    <property type="family name" value="Glycoside Hydrolase Family 19"/>
</dbReference>
<sequence length="300" mass="32951">MAPGRVFLVVLLALAVSFNVSLAKTKICDKGWECKGVYCCNQTISQIFTVDNFEELFSKRNSPVAHAVGFWDYYSFINAAAQFEGIGFGTTGGQLMQQKELAAFFGHVAAETSCGYSVAVGGPYAWGLCYKEEMSPDQLYCDQNYLFPCSPGASYHGRGALPLYWNYNYGQIGEALKLDLLNYPDLLSNNATIGFQTAIWRWMNPIKPKQPSAHDVLVGNWKPTKNDTASFRFPGFGMTINVLNGGLECGQGDIEAKSNRVSHYLHFLDLMGVGRELAGDHLDCGEQVALNPVSNSATSR</sequence>
<feature type="active site" description="Proton donor" evidence="2">
    <location>
        <position position="111"/>
    </location>
</feature>
<dbReference type="PIRSF" id="PIRSF001060">
    <property type="entry name" value="Endochitinase"/>
    <property type="match status" value="1"/>
</dbReference>
<dbReference type="EMBL" id="EF084085">
    <property type="protein sequence ID" value="ABK23415.1"/>
    <property type="molecule type" value="mRNA"/>
</dbReference>
<dbReference type="Pfam" id="PF00182">
    <property type="entry name" value="Glyco_hydro_19"/>
    <property type="match status" value="1"/>
</dbReference>
<feature type="domain" description="Glycoside hydrolase family 19 catalytic" evidence="5">
    <location>
        <begin position="48"/>
        <end position="284"/>
    </location>
</feature>
<feature type="chain" id="PRO_5002741732" description="Glycoside hydrolase family 19 catalytic domain-containing protein" evidence="4">
    <location>
        <begin position="24"/>
        <end position="300"/>
    </location>
</feature>
<dbReference type="PANTHER" id="PTHR22595">
    <property type="entry name" value="CHITINASE-RELATED"/>
    <property type="match status" value="1"/>
</dbReference>
<reference evidence="6" key="1">
    <citation type="journal article" date="2008" name="BMC Genomics">
        <title>A conifer genomics resource of 200,000 spruce (Picea spp.) ESTs and 6,464 high-quality, sequence-finished full-length cDNAs for Sitka spruce (Picea sitchensis).</title>
        <authorList>
            <person name="Ralph S.G."/>
            <person name="Chun H.J."/>
            <person name="Kolosova N."/>
            <person name="Cooper D."/>
            <person name="Oddy C."/>
            <person name="Ritland C.E."/>
            <person name="Kirkpatrick R."/>
            <person name="Moore R."/>
            <person name="Barber S."/>
            <person name="Holt R.A."/>
            <person name="Jones S.J."/>
            <person name="Marra M.A."/>
            <person name="Douglas C.J."/>
            <person name="Ritland K."/>
            <person name="Bohlmann J."/>
        </authorList>
    </citation>
    <scope>NUCLEOTIDE SEQUENCE</scope>
    <source>
        <tissue evidence="6">Green portion of the leader tissue</tissue>
    </source>
</reference>
<dbReference type="InterPro" id="IPR016283">
    <property type="entry name" value="Glyco_hydro_19"/>
</dbReference>
<dbReference type="InterPro" id="IPR000726">
    <property type="entry name" value="Glyco_hydro_19_cat"/>
</dbReference>
<dbReference type="GO" id="GO:0004568">
    <property type="term" value="F:chitinase activity"/>
    <property type="evidence" value="ECO:0007669"/>
    <property type="project" value="InterPro"/>
</dbReference>
<protein>
    <recommendedName>
        <fullName evidence="5">Glycoside hydrolase family 19 catalytic domain-containing protein</fullName>
    </recommendedName>
</protein>
<keyword evidence="1 3" id="KW-1015">Disulfide bond</keyword>
<dbReference type="Gene3D" id="1.10.530.10">
    <property type="match status" value="1"/>
</dbReference>
<evidence type="ECO:0000256" key="4">
    <source>
        <dbReference type="SAM" id="SignalP"/>
    </source>
</evidence>
<evidence type="ECO:0000313" key="6">
    <source>
        <dbReference type="EMBL" id="ABK23415.1"/>
    </source>
</evidence>
<dbReference type="GO" id="GO:0006032">
    <property type="term" value="P:chitin catabolic process"/>
    <property type="evidence" value="ECO:0007669"/>
    <property type="project" value="InterPro"/>
</dbReference>
<feature type="disulfide bond" evidence="3">
    <location>
        <begin position="141"/>
        <end position="149"/>
    </location>
</feature>
<dbReference type="PANTHER" id="PTHR22595:SF96">
    <property type="entry name" value="CHITINASE"/>
    <property type="match status" value="1"/>
</dbReference>
<dbReference type="Gene3D" id="3.30.20.10">
    <property type="entry name" value="Endochitinase, domain 2"/>
    <property type="match status" value="1"/>
</dbReference>
<dbReference type="InterPro" id="IPR023346">
    <property type="entry name" value="Lysozyme-like_dom_sf"/>
</dbReference>
<dbReference type="GO" id="GO:0005975">
    <property type="term" value="P:carbohydrate metabolic process"/>
    <property type="evidence" value="ECO:0007669"/>
    <property type="project" value="InterPro"/>
</dbReference>
<accession>A9NS04</accession>
<keyword evidence="4" id="KW-0732">Signal</keyword>
<dbReference type="GO" id="GO:0016998">
    <property type="term" value="P:cell wall macromolecule catabolic process"/>
    <property type="evidence" value="ECO:0007669"/>
    <property type="project" value="InterPro"/>
</dbReference>
<feature type="disulfide bond" evidence="3">
    <location>
        <begin position="249"/>
        <end position="284"/>
    </location>
</feature>
<proteinExistence type="evidence at transcript level"/>
<dbReference type="FunFam" id="3.30.20.10:FF:000001">
    <property type="entry name" value="Endochitinase (Chitinase)"/>
    <property type="match status" value="1"/>
</dbReference>
<evidence type="ECO:0000256" key="1">
    <source>
        <dbReference type="ARBA" id="ARBA00023157"/>
    </source>
</evidence>
<dbReference type="SUPFAM" id="SSF53955">
    <property type="entry name" value="Lysozyme-like"/>
    <property type="match status" value="1"/>
</dbReference>
<dbReference type="AlphaFoldDB" id="A9NS04"/>
<organism evidence="6">
    <name type="scientific">Picea sitchensis</name>
    <name type="common">Sitka spruce</name>
    <name type="synonym">Pinus sitchensis</name>
    <dbReference type="NCBI Taxonomy" id="3332"/>
    <lineage>
        <taxon>Eukaryota</taxon>
        <taxon>Viridiplantae</taxon>
        <taxon>Streptophyta</taxon>
        <taxon>Embryophyta</taxon>
        <taxon>Tracheophyta</taxon>
        <taxon>Spermatophyta</taxon>
        <taxon>Pinopsida</taxon>
        <taxon>Pinidae</taxon>
        <taxon>Conifers I</taxon>
        <taxon>Pinales</taxon>
        <taxon>Pinaceae</taxon>
        <taxon>Picea</taxon>
    </lineage>
</organism>